<feature type="region of interest" description="Disordered" evidence="1">
    <location>
        <begin position="107"/>
        <end position="126"/>
    </location>
</feature>
<name>A0A834TGY9_9FABA</name>
<accession>A0A834TGY9</accession>
<gene>
    <name evidence="2" type="ORF">G2W53_027095</name>
</gene>
<dbReference type="EMBL" id="JAAIUW010000008">
    <property type="protein sequence ID" value="KAF7821640.1"/>
    <property type="molecule type" value="Genomic_DNA"/>
</dbReference>
<comment type="caution">
    <text evidence="2">The sequence shown here is derived from an EMBL/GenBank/DDBJ whole genome shotgun (WGS) entry which is preliminary data.</text>
</comment>
<dbReference type="AlphaFoldDB" id="A0A834TGY9"/>
<evidence type="ECO:0000313" key="2">
    <source>
        <dbReference type="EMBL" id="KAF7821640.1"/>
    </source>
</evidence>
<dbReference type="OrthoDB" id="1436341at2759"/>
<dbReference type="Proteomes" id="UP000634136">
    <property type="component" value="Unassembled WGS sequence"/>
</dbReference>
<organism evidence="2 3">
    <name type="scientific">Senna tora</name>
    <dbReference type="NCBI Taxonomy" id="362788"/>
    <lineage>
        <taxon>Eukaryota</taxon>
        <taxon>Viridiplantae</taxon>
        <taxon>Streptophyta</taxon>
        <taxon>Embryophyta</taxon>
        <taxon>Tracheophyta</taxon>
        <taxon>Spermatophyta</taxon>
        <taxon>Magnoliopsida</taxon>
        <taxon>eudicotyledons</taxon>
        <taxon>Gunneridae</taxon>
        <taxon>Pentapetalae</taxon>
        <taxon>rosids</taxon>
        <taxon>fabids</taxon>
        <taxon>Fabales</taxon>
        <taxon>Fabaceae</taxon>
        <taxon>Caesalpinioideae</taxon>
        <taxon>Cassia clade</taxon>
        <taxon>Senna</taxon>
    </lineage>
</organism>
<evidence type="ECO:0000256" key="1">
    <source>
        <dbReference type="SAM" id="MobiDB-lite"/>
    </source>
</evidence>
<reference evidence="2" key="1">
    <citation type="submission" date="2020-09" db="EMBL/GenBank/DDBJ databases">
        <title>Genome-Enabled Discovery of Anthraquinone Biosynthesis in Senna tora.</title>
        <authorList>
            <person name="Kang S.-H."/>
            <person name="Pandey R.P."/>
            <person name="Lee C.-M."/>
            <person name="Sim J.-S."/>
            <person name="Jeong J.-T."/>
            <person name="Choi B.-S."/>
            <person name="Jung M."/>
            <person name="Ginzburg D."/>
            <person name="Zhao K."/>
            <person name="Won S.Y."/>
            <person name="Oh T.-J."/>
            <person name="Yu Y."/>
            <person name="Kim N.-H."/>
            <person name="Lee O.R."/>
            <person name="Lee T.-H."/>
            <person name="Bashyal P."/>
            <person name="Kim T.-S."/>
            <person name="Lee W.-H."/>
            <person name="Kawkins C."/>
            <person name="Kim C.-K."/>
            <person name="Kim J.S."/>
            <person name="Ahn B.O."/>
            <person name="Rhee S.Y."/>
            <person name="Sohng J.K."/>
        </authorList>
    </citation>
    <scope>NUCLEOTIDE SEQUENCE</scope>
    <source>
        <tissue evidence="2">Leaf</tissue>
    </source>
</reference>
<evidence type="ECO:0000313" key="3">
    <source>
        <dbReference type="Proteomes" id="UP000634136"/>
    </source>
</evidence>
<proteinExistence type="predicted"/>
<protein>
    <submittedName>
        <fullName evidence="2">Regulator of rDNA transcription protein 15</fullName>
    </submittedName>
</protein>
<sequence>MRNLGSARATTETYRDMALGAKLVIYNRVPVCPLHCARFASAWEGRIEAPRAESQWIVAASPICHLQYPVVYLSRLQRILPDARWEFVQGVPWAHLPLGVHQRHAPLGAEASNTGRQTDGGRTHRF</sequence>
<keyword evidence="3" id="KW-1185">Reference proteome</keyword>